<evidence type="ECO:0000256" key="1">
    <source>
        <dbReference type="ARBA" id="ARBA00003973"/>
    </source>
</evidence>
<dbReference type="AlphaFoldDB" id="A0A7W1XTN2"/>
<dbReference type="GO" id="GO:0016020">
    <property type="term" value="C:membrane"/>
    <property type="evidence" value="ECO:0007669"/>
    <property type="project" value="UniProtKB-SubCell"/>
</dbReference>
<dbReference type="InterPro" id="IPR043130">
    <property type="entry name" value="CDP-OH_PTrfase_TM_dom"/>
</dbReference>
<evidence type="ECO:0000256" key="7">
    <source>
        <dbReference type="ARBA" id="ARBA00022692"/>
    </source>
</evidence>
<dbReference type="PANTHER" id="PTHR14269:SF11">
    <property type="entry name" value="CDP-DIACYLGLYCEROL--GLYCEROL-3-PHOSPHATE 3-PHOSPHATIDYLTRANSFERASE"/>
    <property type="match status" value="1"/>
</dbReference>
<dbReference type="PROSITE" id="PS00379">
    <property type="entry name" value="CDP_ALCOHOL_P_TRANSF"/>
    <property type="match status" value="1"/>
</dbReference>
<dbReference type="InterPro" id="IPR050324">
    <property type="entry name" value="CDP-alcohol_PTase-I"/>
</dbReference>
<evidence type="ECO:0000313" key="16">
    <source>
        <dbReference type="EMBL" id="MBA4602983.1"/>
    </source>
</evidence>
<keyword evidence="8 15" id="KW-1133">Transmembrane helix</keyword>
<dbReference type="UniPathway" id="UPA00084">
    <property type="reaction ID" value="UER00503"/>
</dbReference>
<reference evidence="16 17" key="1">
    <citation type="submission" date="2020-07" db="EMBL/GenBank/DDBJ databases">
        <title>Thermoactinomyces phylogeny.</title>
        <authorList>
            <person name="Dunlap C."/>
        </authorList>
    </citation>
    <scope>NUCLEOTIDE SEQUENCE [LARGE SCALE GENOMIC DNA]</scope>
    <source>
        <strain evidence="16 17">AMNI-1</strain>
    </source>
</reference>
<evidence type="ECO:0000256" key="10">
    <source>
        <dbReference type="ARBA" id="ARBA00023136"/>
    </source>
</evidence>
<evidence type="ECO:0000256" key="14">
    <source>
        <dbReference type="RuleBase" id="RU003750"/>
    </source>
</evidence>
<dbReference type="InterPro" id="IPR004570">
    <property type="entry name" value="Phosphatidylglycerol_P_synth"/>
</dbReference>
<keyword evidence="5" id="KW-0444">Lipid biosynthesis</keyword>
<dbReference type="EMBL" id="JACEOL010000036">
    <property type="protein sequence ID" value="MBA4602983.1"/>
    <property type="molecule type" value="Genomic_DNA"/>
</dbReference>
<evidence type="ECO:0000256" key="4">
    <source>
        <dbReference type="ARBA" id="ARBA00010441"/>
    </source>
</evidence>
<dbReference type="GO" id="GO:0008444">
    <property type="term" value="F:CDP-diacylglycerol-glycerol-3-phosphate 3-phosphatidyltransferase activity"/>
    <property type="evidence" value="ECO:0007669"/>
    <property type="project" value="InterPro"/>
</dbReference>
<keyword evidence="9" id="KW-0443">Lipid metabolism</keyword>
<dbReference type="InterPro" id="IPR000462">
    <property type="entry name" value="CDP-OH_P_trans"/>
</dbReference>
<dbReference type="Pfam" id="PF01066">
    <property type="entry name" value="CDP-OH_P_transf"/>
    <property type="match status" value="1"/>
</dbReference>
<evidence type="ECO:0000256" key="6">
    <source>
        <dbReference type="ARBA" id="ARBA00022679"/>
    </source>
</evidence>
<keyword evidence="12" id="KW-1208">Phospholipid metabolism</keyword>
<dbReference type="InterPro" id="IPR048254">
    <property type="entry name" value="CDP_ALCOHOL_P_TRANSF_CS"/>
</dbReference>
<evidence type="ECO:0000256" key="11">
    <source>
        <dbReference type="ARBA" id="ARBA00023209"/>
    </source>
</evidence>
<evidence type="ECO:0000256" key="3">
    <source>
        <dbReference type="ARBA" id="ARBA00005189"/>
    </source>
</evidence>
<proteinExistence type="inferred from homology"/>
<dbReference type="GO" id="GO:0006655">
    <property type="term" value="P:phosphatidylglycerol biosynthetic process"/>
    <property type="evidence" value="ECO:0007669"/>
    <property type="project" value="UniProtKB-UniPathway"/>
</dbReference>
<dbReference type="PANTHER" id="PTHR14269">
    <property type="entry name" value="CDP-DIACYLGLYCEROL--GLYCEROL-3-PHOSPHATE 3-PHOSPHATIDYLTRANSFERASE-RELATED"/>
    <property type="match status" value="1"/>
</dbReference>
<keyword evidence="6 14" id="KW-0808">Transferase</keyword>
<feature type="transmembrane region" description="Helical" evidence="15">
    <location>
        <begin position="146"/>
        <end position="163"/>
    </location>
</feature>
<dbReference type="RefSeq" id="WP_181741041.1">
    <property type="nucleotide sequence ID" value="NZ_JACEOL010000036.1"/>
</dbReference>
<feature type="transmembrane region" description="Helical" evidence="15">
    <location>
        <begin position="120"/>
        <end position="140"/>
    </location>
</feature>
<keyword evidence="7 15" id="KW-0812">Transmembrane</keyword>
<comment type="pathway">
    <text evidence="3">Lipid metabolism.</text>
</comment>
<gene>
    <name evidence="16" type="ORF">H2C83_11785</name>
</gene>
<accession>A0A7W1XTN2</accession>
<dbReference type="Gene3D" id="1.20.120.1760">
    <property type="match status" value="1"/>
</dbReference>
<comment type="similarity">
    <text evidence="4 14">Belongs to the CDP-alcohol phosphatidyltransferase class-I family.</text>
</comment>
<comment type="caution">
    <text evidence="16">The sequence shown here is derived from an EMBL/GenBank/DDBJ whole genome shotgun (WGS) entry which is preliminary data.</text>
</comment>
<keyword evidence="17" id="KW-1185">Reference proteome</keyword>
<feature type="transmembrane region" description="Helical" evidence="15">
    <location>
        <begin position="30"/>
        <end position="50"/>
    </location>
</feature>
<keyword evidence="10 15" id="KW-0472">Membrane</keyword>
<evidence type="ECO:0000313" key="17">
    <source>
        <dbReference type="Proteomes" id="UP000538292"/>
    </source>
</evidence>
<evidence type="ECO:0000256" key="8">
    <source>
        <dbReference type="ARBA" id="ARBA00022989"/>
    </source>
</evidence>
<dbReference type="PIRSF" id="PIRSF000847">
    <property type="entry name" value="Phos_ph_gly_syn"/>
    <property type="match status" value="1"/>
</dbReference>
<sequence length="173" mass="19870">MNLPNFLTLIRFILIPAYLVVFFSDMPWHVHWAFGIILLAGLTDVIDGYLARRMRQITQLGIMLDPLADKLMMLSVFLSLLISGKIGIWAAFVIFFRDVTMILCSMIFHLRGKKTVPANIFGKLTTFLFYIALFLLMFNFSIAQTFLWSVIALSYLTSLIYMVQLKAINQQAM</sequence>
<evidence type="ECO:0000256" key="13">
    <source>
        <dbReference type="ARBA" id="ARBA00033018"/>
    </source>
</evidence>
<comment type="subcellular location">
    <subcellularLocation>
        <location evidence="2">Membrane</location>
        <topology evidence="2">Multi-pass membrane protein</topology>
    </subcellularLocation>
</comment>
<feature type="transmembrane region" description="Helical" evidence="15">
    <location>
        <begin position="7"/>
        <end position="24"/>
    </location>
</feature>
<protein>
    <recommendedName>
        <fullName evidence="13">Phosphatidylglycerophosphate synthase</fullName>
    </recommendedName>
</protein>
<organism evidence="16 17">
    <name type="scientific">Thermoactinomyces mirandus</name>
    <dbReference type="NCBI Taxonomy" id="2756294"/>
    <lineage>
        <taxon>Bacteria</taxon>
        <taxon>Bacillati</taxon>
        <taxon>Bacillota</taxon>
        <taxon>Bacilli</taxon>
        <taxon>Bacillales</taxon>
        <taxon>Thermoactinomycetaceae</taxon>
        <taxon>Thermoactinomyces</taxon>
    </lineage>
</organism>
<evidence type="ECO:0000256" key="12">
    <source>
        <dbReference type="ARBA" id="ARBA00023264"/>
    </source>
</evidence>
<name>A0A7W1XTN2_9BACL</name>
<keyword evidence="11" id="KW-0594">Phospholipid biosynthesis</keyword>
<comment type="function">
    <text evidence="1">This protein catalyzes the committed step to the synthesis of the acidic phospholipids.</text>
</comment>
<dbReference type="Proteomes" id="UP000538292">
    <property type="component" value="Unassembled WGS sequence"/>
</dbReference>
<evidence type="ECO:0000256" key="5">
    <source>
        <dbReference type="ARBA" id="ARBA00022516"/>
    </source>
</evidence>
<evidence type="ECO:0000256" key="15">
    <source>
        <dbReference type="SAM" id="Phobius"/>
    </source>
</evidence>
<evidence type="ECO:0000256" key="9">
    <source>
        <dbReference type="ARBA" id="ARBA00023098"/>
    </source>
</evidence>
<evidence type="ECO:0000256" key="2">
    <source>
        <dbReference type="ARBA" id="ARBA00004141"/>
    </source>
</evidence>